<dbReference type="InterPro" id="IPR005583">
    <property type="entry name" value="YaaA"/>
</dbReference>
<proteinExistence type="inferred from homology"/>
<name>A0A0D0LXA7_VARPD</name>
<dbReference type="NCBIfam" id="NF002542">
    <property type="entry name" value="PRK02101.1-3"/>
    <property type="match status" value="1"/>
</dbReference>
<dbReference type="RefSeq" id="WP_042578414.1">
    <property type="nucleotide sequence ID" value="NZ_JXQQ01000018.1"/>
</dbReference>
<evidence type="ECO:0000313" key="2">
    <source>
        <dbReference type="EMBL" id="KIQ33928.1"/>
    </source>
</evidence>
<dbReference type="EMBL" id="JXQQ01000018">
    <property type="protein sequence ID" value="KIQ33928.1"/>
    <property type="molecule type" value="Genomic_DNA"/>
</dbReference>
<dbReference type="Proteomes" id="UP000032067">
    <property type="component" value="Unassembled WGS sequence"/>
</dbReference>
<accession>A0A0D0LXA7</accession>
<reference evidence="2 3" key="1">
    <citation type="submission" date="2014-12" db="EMBL/GenBank/DDBJ databases">
        <title>16Stimator: statistical estimation of ribosomal gene copy numbers from draft genome assemblies.</title>
        <authorList>
            <person name="Perisin M.A."/>
            <person name="Vetter M."/>
            <person name="Gilbert J.A."/>
            <person name="Bergelson J."/>
        </authorList>
    </citation>
    <scope>NUCLEOTIDE SEQUENCE [LARGE SCALE GENOMIC DNA]</scope>
    <source>
        <strain evidence="2 3">MEDvA23</strain>
    </source>
</reference>
<comment type="similarity">
    <text evidence="1">Belongs to the UPF0246 family.</text>
</comment>
<dbReference type="Pfam" id="PF03883">
    <property type="entry name" value="H2O2_YaaD"/>
    <property type="match status" value="1"/>
</dbReference>
<dbReference type="PANTHER" id="PTHR30283:SF4">
    <property type="entry name" value="PEROXIDE STRESS RESISTANCE PROTEIN YAAA"/>
    <property type="match status" value="1"/>
</dbReference>
<sequence length="261" mass="29247">MLFLLSPAKSLDYDTPVPPEVPATQPHFEAPRGPSTELIKLLRAKSPLEISELMHLSDKLSALNAARYEAWSAKSTAKNARQAAFAFDGDVYGGLDARSLTPAQLAWAQDHVCILSGLYGLLRPLDRLQPYRLEMGTQLANRHGKDLYAFWGSRIAAHLNERLAADRTPVVVNVASQEYFKSVDQTVLKARVVECVFQEWKGDKYKIVSFFAKRARGLLARWAVQHRAATPKALEKFDLEGYGFDASVSTAERLVFRRKLE</sequence>
<protein>
    <recommendedName>
        <fullName evidence="1">UPF0246 protein RT97_08855</fullName>
    </recommendedName>
</protein>
<comment type="caution">
    <text evidence="2">The sequence shown here is derived from an EMBL/GenBank/DDBJ whole genome shotgun (WGS) entry which is preliminary data.</text>
</comment>
<dbReference type="HAMAP" id="MF_00652">
    <property type="entry name" value="UPF0246"/>
    <property type="match status" value="1"/>
</dbReference>
<dbReference type="GO" id="GO:0033194">
    <property type="term" value="P:response to hydroperoxide"/>
    <property type="evidence" value="ECO:0007669"/>
    <property type="project" value="TreeGrafter"/>
</dbReference>
<gene>
    <name evidence="2" type="ORF">RT97_08855</name>
</gene>
<organism evidence="2 3">
    <name type="scientific">Variovorax paradoxus</name>
    <dbReference type="NCBI Taxonomy" id="34073"/>
    <lineage>
        <taxon>Bacteria</taxon>
        <taxon>Pseudomonadati</taxon>
        <taxon>Pseudomonadota</taxon>
        <taxon>Betaproteobacteria</taxon>
        <taxon>Burkholderiales</taxon>
        <taxon>Comamonadaceae</taxon>
        <taxon>Variovorax</taxon>
    </lineage>
</organism>
<dbReference type="OrthoDB" id="9777133at2"/>
<evidence type="ECO:0000313" key="3">
    <source>
        <dbReference type="Proteomes" id="UP000032067"/>
    </source>
</evidence>
<dbReference type="GO" id="GO:0005829">
    <property type="term" value="C:cytosol"/>
    <property type="evidence" value="ECO:0007669"/>
    <property type="project" value="TreeGrafter"/>
</dbReference>
<evidence type="ECO:0000256" key="1">
    <source>
        <dbReference type="HAMAP-Rule" id="MF_00652"/>
    </source>
</evidence>
<dbReference type="AlphaFoldDB" id="A0A0D0LXA7"/>
<dbReference type="PANTHER" id="PTHR30283">
    <property type="entry name" value="PEROXIDE STRESS RESPONSE PROTEIN YAAA"/>
    <property type="match status" value="1"/>
</dbReference>